<dbReference type="AlphaFoldDB" id="A0A0A9DXY4"/>
<proteinExistence type="predicted"/>
<evidence type="ECO:0000313" key="1">
    <source>
        <dbReference type="EMBL" id="JAD92631.1"/>
    </source>
</evidence>
<accession>A0A0A9DXY4</accession>
<protein>
    <submittedName>
        <fullName evidence="1">Uncharacterized protein</fullName>
    </submittedName>
</protein>
<organism evidence="1">
    <name type="scientific">Arundo donax</name>
    <name type="common">Giant reed</name>
    <name type="synonym">Donax arundinaceus</name>
    <dbReference type="NCBI Taxonomy" id="35708"/>
    <lineage>
        <taxon>Eukaryota</taxon>
        <taxon>Viridiplantae</taxon>
        <taxon>Streptophyta</taxon>
        <taxon>Embryophyta</taxon>
        <taxon>Tracheophyta</taxon>
        <taxon>Spermatophyta</taxon>
        <taxon>Magnoliopsida</taxon>
        <taxon>Liliopsida</taxon>
        <taxon>Poales</taxon>
        <taxon>Poaceae</taxon>
        <taxon>PACMAD clade</taxon>
        <taxon>Arundinoideae</taxon>
        <taxon>Arundineae</taxon>
        <taxon>Arundo</taxon>
    </lineage>
</organism>
<dbReference type="EMBL" id="GBRH01205264">
    <property type="protein sequence ID" value="JAD92631.1"/>
    <property type="molecule type" value="Transcribed_RNA"/>
</dbReference>
<name>A0A0A9DXY4_ARUDO</name>
<reference evidence="1" key="1">
    <citation type="submission" date="2014-09" db="EMBL/GenBank/DDBJ databases">
        <authorList>
            <person name="Magalhaes I.L.F."/>
            <person name="Oliveira U."/>
            <person name="Santos F.R."/>
            <person name="Vidigal T.H.D.A."/>
            <person name="Brescovit A.D."/>
            <person name="Santos A.J."/>
        </authorList>
    </citation>
    <scope>NUCLEOTIDE SEQUENCE</scope>
    <source>
        <tissue evidence="1">Shoot tissue taken approximately 20 cm above the soil surface</tissue>
    </source>
</reference>
<reference evidence="1" key="2">
    <citation type="journal article" date="2015" name="Data Brief">
        <title>Shoot transcriptome of the giant reed, Arundo donax.</title>
        <authorList>
            <person name="Barrero R.A."/>
            <person name="Guerrero F.D."/>
            <person name="Moolhuijzen P."/>
            <person name="Goolsby J.A."/>
            <person name="Tidwell J."/>
            <person name="Bellgard S.E."/>
            <person name="Bellgard M.I."/>
        </authorList>
    </citation>
    <scope>NUCLEOTIDE SEQUENCE</scope>
    <source>
        <tissue evidence="1">Shoot tissue taken approximately 20 cm above the soil surface</tissue>
    </source>
</reference>
<sequence length="43" mass="4958">MVSTVLQTILILNLYIAGIAHFQISSTVAQREEHLLVYENNWK</sequence>